<dbReference type="Gene3D" id="3.30.460.10">
    <property type="entry name" value="Beta Polymerase, domain 2"/>
    <property type="match status" value="1"/>
</dbReference>
<dbReference type="AlphaFoldDB" id="A0A2Y9ALA2"/>
<name>A0A2Y9ALA2_9MICO</name>
<keyword evidence="2" id="KW-1185">Reference proteome</keyword>
<dbReference type="InterPro" id="IPR043519">
    <property type="entry name" value="NT_sf"/>
</dbReference>
<reference evidence="1 2" key="1">
    <citation type="submission" date="2016-10" db="EMBL/GenBank/DDBJ databases">
        <authorList>
            <person name="Cai Z."/>
        </authorList>
    </citation>
    <scope>NUCLEOTIDE SEQUENCE [LARGE SCALE GENOMIC DNA]</scope>
    <source>
        <strain evidence="1 2">CGMCC 1.10826</strain>
    </source>
</reference>
<organism evidence="1 2">
    <name type="scientific">Georgenia satyanarayanai</name>
    <dbReference type="NCBI Taxonomy" id="860221"/>
    <lineage>
        <taxon>Bacteria</taxon>
        <taxon>Bacillati</taxon>
        <taxon>Actinomycetota</taxon>
        <taxon>Actinomycetes</taxon>
        <taxon>Micrococcales</taxon>
        <taxon>Bogoriellaceae</taxon>
        <taxon>Georgenia</taxon>
    </lineage>
</organism>
<dbReference type="SUPFAM" id="SSF81301">
    <property type="entry name" value="Nucleotidyltransferase"/>
    <property type="match status" value="1"/>
</dbReference>
<keyword evidence="1" id="KW-0808">Transferase</keyword>
<evidence type="ECO:0000313" key="1">
    <source>
        <dbReference type="EMBL" id="SSA44965.1"/>
    </source>
</evidence>
<dbReference type="GO" id="GO:0016301">
    <property type="term" value="F:kinase activity"/>
    <property type="evidence" value="ECO:0007669"/>
    <property type="project" value="UniProtKB-KW"/>
</dbReference>
<dbReference type="PANTHER" id="PTHR34822:SF1">
    <property type="entry name" value="GRPB FAMILY PROTEIN"/>
    <property type="match status" value="1"/>
</dbReference>
<evidence type="ECO:0000313" key="2">
    <source>
        <dbReference type="Proteomes" id="UP000250222"/>
    </source>
</evidence>
<dbReference type="RefSeq" id="WP_181424643.1">
    <property type="nucleotide sequence ID" value="NZ_QKLZ01000011.1"/>
</dbReference>
<gene>
    <name evidence="1" type="ORF">SAMN05216184_11117</name>
</gene>
<protein>
    <submittedName>
        <fullName evidence="1">Dephospho-CoA kinase</fullName>
    </submittedName>
</protein>
<proteinExistence type="predicted"/>
<dbReference type="Pfam" id="PF04229">
    <property type="entry name" value="GrpB"/>
    <property type="match status" value="1"/>
</dbReference>
<sequence length="163" mass="18162">MDEQQTVRLVPSRHEEWHLRYTGMAGRLAVLLPGAHVEHIGSTAVPGLPAKDVVDVLVGVDAADVVEAAHRLRAAGLDLEGERAHHCWLSAPDRRSRDYVVHVVEHGGRPWTRRLAFRDLLRRDADARGRYLRVKEAAARESQGWDDYTQAKSPVVAELLGEA</sequence>
<dbReference type="Proteomes" id="UP000250222">
    <property type="component" value="Unassembled WGS sequence"/>
</dbReference>
<dbReference type="PANTHER" id="PTHR34822">
    <property type="entry name" value="GRPB DOMAIN PROTEIN (AFU_ORTHOLOGUE AFUA_1G01530)"/>
    <property type="match status" value="1"/>
</dbReference>
<accession>A0A2Y9ALA2</accession>
<keyword evidence="1" id="KW-0418">Kinase</keyword>
<dbReference type="EMBL" id="UETB01000011">
    <property type="protein sequence ID" value="SSA44965.1"/>
    <property type="molecule type" value="Genomic_DNA"/>
</dbReference>
<dbReference type="InterPro" id="IPR007344">
    <property type="entry name" value="GrpB/CoaE"/>
</dbReference>